<evidence type="ECO:0000256" key="1">
    <source>
        <dbReference type="SAM" id="MobiDB-lite"/>
    </source>
</evidence>
<dbReference type="AlphaFoldDB" id="A0A8J9YQZ4"/>
<name>A0A8J9YQZ4_BRALA</name>
<dbReference type="EMBL" id="OV696695">
    <property type="protein sequence ID" value="CAH1237976.1"/>
    <property type="molecule type" value="Genomic_DNA"/>
</dbReference>
<protein>
    <submittedName>
        <fullName evidence="2">Hypp5480 protein</fullName>
    </submittedName>
</protein>
<evidence type="ECO:0000313" key="2">
    <source>
        <dbReference type="EMBL" id="CAH1237976.1"/>
    </source>
</evidence>
<proteinExistence type="predicted"/>
<sequence length="441" mass="50221">MTSTTAVPGETSTVAPTTADGLFTSTVTETTTTETSAKATTDEMTTFSTPSSLLITTTQSSTPQQTSTEKALSSMTSTTVVPKETSTEASTHQQKSTHAETTGSSTEDFETSTSNPSSTAFHNTDVICRTHNVNESSKHTYYRVFNNKRASHVYFDKNNRKGIFKEHHGSGDNSFHSWCFPHYQPGIQHNYTVKHITTNQPQRDDSHVNIDSINDRCYRRTTNSCDDVSAEIYKCRHDQPVNSCSHYIYSSSLHKPAFSTEHRIYNACGVHRANRPSHQIDATCYLQNTKCSDNYREKHGEGYYTFAARCNNSNDPFFVILDKRADRFFNITTTVDTWNSIYWKIFCSIYLRNACQNNLPICLHNTRTDYTVYHAVFIVFDRKRYRLLNLSTTVDLTENNNNNRSFYGSYYDRISTNDCAICFHNTRADNTVYRRNPGINN</sequence>
<reference evidence="2" key="1">
    <citation type="submission" date="2022-01" db="EMBL/GenBank/DDBJ databases">
        <authorList>
            <person name="Braso-Vives M."/>
        </authorList>
    </citation>
    <scope>NUCLEOTIDE SEQUENCE</scope>
</reference>
<feature type="compositionally biased region" description="Low complexity" evidence="1">
    <location>
        <begin position="24"/>
        <end position="68"/>
    </location>
</feature>
<organism evidence="2 3">
    <name type="scientific">Branchiostoma lanceolatum</name>
    <name type="common">Common lancelet</name>
    <name type="synonym">Amphioxus lanceolatum</name>
    <dbReference type="NCBI Taxonomy" id="7740"/>
    <lineage>
        <taxon>Eukaryota</taxon>
        <taxon>Metazoa</taxon>
        <taxon>Chordata</taxon>
        <taxon>Cephalochordata</taxon>
        <taxon>Leptocardii</taxon>
        <taxon>Amphioxiformes</taxon>
        <taxon>Branchiostomatidae</taxon>
        <taxon>Branchiostoma</taxon>
    </lineage>
</organism>
<feature type="compositionally biased region" description="Polar residues" evidence="1">
    <location>
        <begin position="1"/>
        <end position="16"/>
    </location>
</feature>
<feature type="compositionally biased region" description="Polar residues" evidence="1">
    <location>
        <begin position="69"/>
        <end position="80"/>
    </location>
</feature>
<feature type="compositionally biased region" description="Polar residues" evidence="1">
    <location>
        <begin position="87"/>
        <end position="121"/>
    </location>
</feature>
<feature type="region of interest" description="Disordered" evidence="1">
    <location>
        <begin position="1"/>
        <end position="121"/>
    </location>
</feature>
<dbReference type="Proteomes" id="UP000838412">
    <property type="component" value="Chromosome 10"/>
</dbReference>
<evidence type="ECO:0000313" key="3">
    <source>
        <dbReference type="Proteomes" id="UP000838412"/>
    </source>
</evidence>
<gene>
    <name evidence="2" type="primary">Hypp5480</name>
    <name evidence="2" type="ORF">BLAG_LOCUS2747</name>
</gene>
<accession>A0A8J9YQZ4</accession>
<keyword evidence="3" id="KW-1185">Reference proteome</keyword>